<keyword evidence="3" id="KW-1185">Reference proteome</keyword>
<evidence type="ECO:0000256" key="1">
    <source>
        <dbReference type="SAM" id="Phobius"/>
    </source>
</evidence>
<feature type="transmembrane region" description="Helical" evidence="1">
    <location>
        <begin position="6"/>
        <end position="31"/>
    </location>
</feature>
<organism evidence="2 3">
    <name type="scientific">Brevundimonas kwangchunensis</name>
    <dbReference type="NCBI Taxonomy" id="322163"/>
    <lineage>
        <taxon>Bacteria</taxon>
        <taxon>Pseudomonadati</taxon>
        <taxon>Pseudomonadota</taxon>
        <taxon>Alphaproteobacteria</taxon>
        <taxon>Caulobacterales</taxon>
        <taxon>Caulobacteraceae</taxon>
        <taxon>Brevundimonas</taxon>
    </lineage>
</organism>
<proteinExistence type="predicted"/>
<sequence>MNGASLASLVVPGAIAIAEMVVAAAILNLLIDLALRTLGWRRPWIYALACGAATAALYLSMVLAFGTINPIFALYVAVWPAAVGGWVMGLYRR</sequence>
<comment type="caution">
    <text evidence="2">The sequence shown here is derived from an EMBL/GenBank/DDBJ whole genome shotgun (WGS) entry which is preliminary data.</text>
</comment>
<name>A0ABN1H277_9CAUL</name>
<feature type="transmembrane region" description="Helical" evidence="1">
    <location>
        <begin position="43"/>
        <end position="65"/>
    </location>
</feature>
<evidence type="ECO:0000313" key="3">
    <source>
        <dbReference type="Proteomes" id="UP001501352"/>
    </source>
</evidence>
<evidence type="ECO:0000313" key="2">
    <source>
        <dbReference type="EMBL" id="GAA0626399.1"/>
    </source>
</evidence>
<accession>A0ABN1H277</accession>
<protein>
    <submittedName>
        <fullName evidence="2">Uncharacterized protein</fullName>
    </submittedName>
</protein>
<keyword evidence="1" id="KW-1133">Transmembrane helix</keyword>
<feature type="transmembrane region" description="Helical" evidence="1">
    <location>
        <begin position="71"/>
        <end position="91"/>
    </location>
</feature>
<gene>
    <name evidence="2" type="ORF">GCM10009422_24050</name>
</gene>
<dbReference type="Proteomes" id="UP001501352">
    <property type="component" value="Unassembled WGS sequence"/>
</dbReference>
<keyword evidence="1" id="KW-0812">Transmembrane</keyword>
<keyword evidence="1" id="KW-0472">Membrane</keyword>
<dbReference type="EMBL" id="BAAAGA010000005">
    <property type="protein sequence ID" value="GAA0626399.1"/>
    <property type="molecule type" value="Genomic_DNA"/>
</dbReference>
<reference evidence="2 3" key="1">
    <citation type="journal article" date="2019" name="Int. J. Syst. Evol. Microbiol.">
        <title>The Global Catalogue of Microorganisms (GCM) 10K type strain sequencing project: providing services to taxonomists for standard genome sequencing and annotation.</title>
        <authorList>
            <consortium name="The Broad Institute Genomics Platform"/>
            <consortium name="The Broad Institute Genome Sequencing Center for Infectious Disease"/>
            <person name="Wu L."/>
            <person name="Ma J."/>
        </authorList>
    </citation>
    <scope>NUCLEOTIDE SEQUENCE [LARGE SCALE GENOMIC DNA]</scope>
    <source>
        <strain evidence="2 3">JCM 12928</strain>
    </source>
</reference>